<dbReference type="PANTHER" id="PTHR24246:SF27">
    <property type="entry name" value="ADENOSINE RECEPTOR, ISOFORM A"/>
    <property type="match status" value="1"/>
</dbReference>
<feature type="transmembrane region" description="Helical" evidence="10">
    <location>
        <begin position="268"/>
        <end position="292"/>
    </location>
</feature>
<dbReference type="CDD" id="cd00637">
    <property type="entry name" value="7tm_classA_rhodopsin-like"/>
    <property type="match status" value="1"/>
</dbReference>
<keyword evidence="7" id="KW-0675">Receptor</keyword>
<feature type="transmembrane region" description="Helical" evidence="10">
    <location>
        <begin position="14"/>
        <end position="41"/>
    </location>
</feature>
<keyword evidence="6 10" id="KW-0472">Membrane</keyword>
<dbReference type="PROSITE" id="PS50262">
    <property type="entry name" value="G_PROTEIN_RECEP_F1_2"/>
    <property type="match status" value="1"/>
</dbReference>
<dbReference type="SUPFAM" id="SSF81321">
    <property type="entry name" value="Family A G protein-coupled receptor-like"/>
    <property type="match status" value="1"/>
</dbReference>
<dbReference type="OrthoDB" id="10042731at2759"/>
<evidence type="ECO:0000259" key="11">
    <source>
        <dbReference type="PROSITE" id="PS50262"/>
    </source>
</evidence>
<sequence>MNVTNDEPEVFPRVFVATTIFCFVCSPVSSLGNLIVMYGLYKHPVGKLRTPSLMLFLNLVVSDFLTGMVLGILFAADALLDVSGINDVVLDASVFVLGGLLVFASNTTITAILFDRLVAMVKPIRYKRTITTKTVKLLITGIWIASVLVSLLPLVISKWTFLLIFSHIHISLPLISLVSMSLIIFISIRKQRRELLKYIHGNNPRAMELTKQFHNKRMERDRRLTFTIILVMVFFCVACLPIFIGVHLVVYLRSCPSCHFSEYSQRAFHSLCYFSGRFLIFNTALDPFLLYWRIPKIREAVRATCFYPFLRRCAINDEQKKVGFDRKNSKNAIKLLSLTTISESSQTVGHLTVL</sequence>
<dbReference type="InterPro" id="IPR000276">
    <property type="entry name" value="GPCR_Rhodpsn"/>
</dbReference>
<protein>
    <submittedName>
        <fullName evidence="13">Adrenocorticotropic hormone receptor-like</fullName>
    </submittedName>
</protein>
<keyword evidence="9" id="KW-0807">Transducer</keyword>
<feature type="transmembrane region" description="Helical" evidence="10">
    <location>
        <begin position="135"/>
        <end position="156"/>
    </location>
</feature>
<dbReference type="InterPro" id="IPR017452">
    <property type="entry name" value="GPCR_Rhodpsn_7TM"/>
</dbReference>
<evidence type="ECO:0000256" key="9">
    <source>
        <dbReference type="ARBA" id="ARBA00023224"/>
    </source>
</evidence>
<dbReference type="PANTHER" id="PTHR24246">
    <property type="entry name" value="OLFACTORY RECEPTOR AND ADENOSINE RECEPTOR"/>
    <property type="match status" value="1"/>
</dbReference>
<dbReference type="GO" id="GO:0005886">
    <property type="term" value="C:plasma membrane"/>
    <property type="evidence" value="ECO:0007669"/>
    <property type="project" value="UniProtKB-SubCell"/>
</dbReference>
<dbReference type="Gene3D" id="1.20.1070.10">
    <property type="entry name" value="Rhodopsin 7-helix transmembrane proteins"/>
    <property type="match status" value="1"/>
</dbReference>
<dbReference type="KEGG" id="aten:116300141"/>
<keyword evidence="4 10" id="KW-1133">Transmembrane helix</keyword>
<keyword evidence="8" id="KW-0325">Glycoprotein</keyword>
<feature type="transmembrane region" description="Helical" evidence="10">
    <location>
        <begin position="94"/>
        <end position="114"/>
    </location>
</feature>
<evidence type="ECO:0000256" key="5">
    <source>
        <dbReference type="ARBA" id="ARBA00023040"/>
    </source>
</evidence>
<dbReference type="AlphaFoldDB" id="A0A6P8IBQ5"/>
<accession>A0A6P8IBQ5</accession>
<evidence type="ECO:0000313" key="12">
    <source>
        <dbReference type="Proteomes" id="UP000515163"/>
    </source>
</evidence>
<evidence type="ECO:0000313" key="13">
    <source>
        <dbReference type="RefSeq" id="XP_031564786.1"/>
    </source>
</evidence>
<evidence type="ECO:0000256" key="3">
    <source>
        <dbReference type="ARBA" id="ARBA00022692"/>
    </source>
</evidence>
<comment type="subcellular location">
    <subcellularLocation>
        <location evidence="1">Cell membrane</location>
        <topology evidence="1">Multi-pass membrane protein</topology>
    </subcellularLocation>
</comment>
<evidence type="ECO:0000256" key="1">
    <source>
        <dbReference type="ARBA" id="ARBA00004651"/>
    </source>
</evidence>
<dbReference type="InParanoid" id="A0A6P8IBQ5"/>
<feature type="transmembrane region" description="Helical" evidence="10">
    <location>
        <begin position="162"/>
        <end position="188"/>
    </location>
</feature>
<evidence type="ECO:0000256" key="10">
    <source>
        <dbReference type="SAM" id="Phobius"/>
    </source>
</evidence>
<keyword evidence="2" id="KW-1003">Cell membrane</keyword>
<organism evidence="12 13">
    <name type="scientific">Actinia tenebrosa</name>
    <name type="common">Australian red waratah sea anemone</name>
    <dbReference type="NCBI Taxonomy" id="6105"/>
    <lineage>
        <taxon>Eukaryota</taxon>
        <taxon>Metazoa</taxon>
        <taxon>Cnidaria</taxon>
        <taxon>Anthozoa</taxon>
        <taxon>Hexacorallia</taxon>
        <taxon>Actiniaria</taxon>
        <taxon>Actiniidae</taxon>
        <taxon>Actinia</taxon>
    </lineage>
</organism>
<feature type="domain" description="G-protein coupled receptors family 1 profile" evidence="11">
    <location>
        <begin position="32"/>
        <end position="290"/>
    </location>
</feature>
<evidence type="ECO:0000256" key="8">
    <source>
        <dbReference type="ARBA" id="ARBA00023180"/>
    </source>
</evidence>
<dbReference type="GeneID" id="116300141"/>
<proteinExistence type="predicted"/>
<keyword evidence="3 10" id="KW-0812">Transmembrane</keyword>
<evidence type="ECO:0000256" key="6">
    <source>
        <dbReference type="ARBA" id="ARBA00023136"/>
    </source>
</evidence>
<feature type="transmembrane region" description="Helical" evidence="10">
    <location>
        <begin position="53"/>
        <end position="74"/>
    </location>
</feature>
<evidence type="ECO:0000256" key="2">
    <source>
        <dbReference type="ARBA" id="ARBA00022475"/>
    </source>
</evidence>
<name>A0A6P8IBQ5_ACTTE</name>
<gene>
    <name evidence="13" type="primary">LOC116300141</name>
</gene>
<feature type="transmembrane region" description="Helical" evidence="10">
    <location>
        <begin position="224"/>
        <end position="248"/>
    </location>
</feature>
<dbReference type="Pfam" id="PF00001">
    <property type="entry name" value="7tm_1"/>
    <property type="match status" value="1"/>
</dbReference>
<dbReference type="PRINTS" id="PR00237">
    <property type="entry name" value="GPCRRHODOPSN"/>
</dbReference>
<dbReference type="GO" id="GO:0004930">
    <property type="term" value="F:G protein-coupled receptor activity"/>
    <property type="evidence" value="ECO:0007669"/>
    <property type="project" value="UniProtKB-KW"/>
</dbReference>
<dbReference type="RefSeq" id="XP_031564786.1">
    <property type="nucleotide sequence ID" value="XM_031708926.1"/>
</dbReference>
<keyword evidence="5" id="KW-0297">G-protein coupled receptor</keyword>
<dbReference type="Proteomes" id="UP000515163">
    <property type="component" value="Unplaced"/>
</dbReference>
<reference evidence="13" key="1">
    <citation type="submission" date="2025-08" db="UniProtKB">
        <authorList>
            <consortium name="RefSeq"/>
        </authorList>
    </citation>
    <scope>IDENTIFICATION</scope>
    <source>
        <tissue evidence="13">Tentacle</tissue>
    </source>
</reference>
<evidence type="ECO:0000256" key="4">
    <source>
        <dbReference type="ARBA" id="ARBA00022989"/>
    </source>
</evidence>
<evidence type="ECO:0000256" key="7">
    <source>
        <dbReference type="ARBA" id="ARBA00023170"/>
    </source>
</evidence>
<keyword evidence="12" id="KW-1185">Reference proteome</keyword>